<dbReference type="CDD" id="cd06257">
    <property type="entry name" value="DnaJ"/>
    <property type="match status" value="1"/>
</dbReference>
<evidence type="ECO:0000313" key="2">
    <source>
        <dbReference type="Proteomes" id="UP001057305"/>
    </source>
</evidence>
<accession>A0A9X9HWY8</accession>
<evidence type="ECO:0000313" key="1">
    <source>
        <dbReference type="EMBL" id="UTG71444.1"/>
    </source>
</evidence>
<name>A0A9X9HWY8_NEISU</name>
<dbReference type="RefSeq" id="WP_254321183.1">
    <property type="nucleotide sequence ID" value="NZ_CP073116.1"/>
</dbReference>
<dbReference type="SUPFAM" id="SSF46565">
    <property type="entry name" value="Chaperone J-domain"/>
    <property type="match status" value="1"/>
</dbReference>
<dbReference type="Gene3D" id="1.10.287.110">
    <property type="entry name" value="DnaJ domain"/>
    <property type="match status" value="1"/>
</dbReference>
<organism evidence="1 2">
    <name type="scientific">Neisseria subflava</name>
    <dbReference type="NCBI Taxonomy" id="28449"/>
    <lineage>
        <taxon>Bacteria</taxon>
        <taxon>Pseudomonadati</taxon>
        <taxon>Pseudomonadota</taxon>
        <taxon>Betaproteobacteria</taxon>
        <taxon>Neisseriales</taxon>
        <taxon>Neisseriaceae</taxon>
        <taxon>Neisseria</taxon>
    </lineage>
</organism>
<sequence>MENYYKLLGIMSSATEEEIKRALRRAAERQELELDEIRWCREYLLNPAAKAEYDKILHAENPELAKEESEKAKEREKLRQKNKKSGGSDFLKLIGTGILVSIPMLWFTFKNGGTSSKPSVYQAQSACESAVTGILKSPASADFGGWQRRENADGTFEISGYVDSQNSFGAMLRAQFSCSVDASGNQAKITYFR</sequence>
<dbReference type="AlphaFoldDB" id="A0A9X9HWY8"/>
<protein>
    <recommendedName>
        <fullName evidence="3">J domain-containing protein</fullName>
    </recommendedName>
</protein>
<dbReference type="Proteomes" id="UP001057305">
    <property type="component" value="Chromosome"/>
</dbReference>
<dbReference type="InterPro" id="IPR036869">
    <property type="entry name" value="J_dom_sf"/>
</dbReference>
<gene>
    <name evidence="1" type="ORF">KCG56_08785</name>
</gene>
<reference evidence="1" key="1">
    <citation type="submission" date="2021-04" db="EMBL/GenBank/DDBJ databases">
        <title>Characterizing Neisseria spp. as novel respiratory pathobionts in bronchiectasis.</title>
        <authorList>
            <person name="Li L."/>
            <person name="Mac Aogain M."/>
            <person name="Xu T."/>
            <person name="Jaggi T.K."/>
            <person name="Chan L.Y."/>
            <person name="Keir H.R."/>
            <person name="Dicker A.J."/>
            <person name="Qu J."/>
            <person name="Liu Y."/>
            <person name="Chen H.S."/>
            <person name="Koh M.S."/>
            <person name="Ong T.H."/>
            <person name="Lim A.Y.H."/>
            <person name="Abisheganaden J."/>
            <person name="Low T.B."/>
            <person name="Oliver B.G."/>
            <person name="Tan N.S."/>
            <person name="Fang M."/>
            <person name="Chalmers J.D."/>
            <person name="Chotirmall S.H."/>
        </authorList>
    </citation>
    <scope>NUCLEOTIDE SEQUENCE</scope>
    <source>
        <strain evidence="1">TT0073</strain>
    </source>
</reference>
<dbReference type="InterPro" id="IPR001623">
    <property type="entry name" value="DnaJ_domain"/>
</dbReference>
<proteinExistence type="predicted"/>
<evidence type="ECO:0008006" key="3">
    <source>
        <dbReference type="Google" id="ProtNLM"/>
    </source>
</evidence>
<dbReference type="EMBL" id="CP073116">
    <property type="protein sequence ID" value="UTG71444.1"/>
    <property type="molecule type" value="Genomic_DNA"/>
</dbReference>